<organism evidence="4 5">
    <name type="scientific">Candidatus Brevifilum fermentans</name>
    <dbReference type="NCBI Taxonomy" id="1986204"/>
    <lineage>
        <taxon>Bacteria</taxon>
        <taxon>Bacillati</taxon>
        <taxon>Chloroflexota</taxon>
        <taxon>Anaerolineae</taxon>
        <taxon>Anaerolineales</taxon>
        <taxon>Anaerolineaceae</taxon>
        <taxon>Candidatus Brevifilum</taxon>
    </lineage>
</organism>
<dbReference type="OrthoDB" id="9782542at2"/>
<proteinExistence type="inferred from homology"/>
<dbReference type="Proteomes" id="UP000195514">
    <property type="component" value="Chromosome I"/>
</dbReference>
<dbReference type="InterPro" id="IPR004474">
    <property type="entry name" value="LytR_CpsA_psr"/>
</dbReference>
<feature type="transmembrane region" description="Helical" evidence="2">
    <location>
        <begin position="24"/>
        <end position="43"/>
    </location>
</feature>
<keyword evidence="2" id="KW-0812">Transmembrane</keyword>
<dbReference type="KEGG" id="abat:CFX1CAM_1137"/>
<protein>
    <recommendedName>
        <fullName evidence="3">Cell envelope-related transcriptional attenuator domain-containing protein</fullName>
    </recommendedName>
</protein>
<dbReference type="Gene3D" id="3.40.630.190">
    <property type="entry name" value="LCP protein"/>
    <property type="match status" value="1"/>
</dbReference>
<dbReference type="PANTHER" id="PTHR33392:SF6">
    <property type="entry name" value="POLYISOPRENYL-TEICHOIC ACID--PEPTIDOGLYCAN TEICHOIC ACID TRANSFERASE TAGU"/>
    <property type="match status" value="1"/>
</dbReference>
<name>A0A1Y6K3B2_9CHLR</name>
<evidence type="ECO:0000256" key="1">
    <source>
        <dbReference type="ARBA" id="ARBA00006068"/>
    </source>
</evidence>
<evidence type="ECO:0000259" key="3">
    <source>
        <dbReference type="Pfam" id="PF03816"/>
    </source>
</evidence>
<keyword evidence="2" id="KW-0472">Membrane</keyword>
<feature type="domain" description="Cell envelope-related transcriptional attenuator" evidence="3">
    <location>
        <begin position="130"/>
        <end position="286"/>
    </location>
</feature>
<dbReference type="EMBL" id="LT859958">
    <property type="protein sequence ID" value="SMX54202.1"/>
    <property type="molecule type" value="Genomic_DNA"/>
</dbReference>
<dbReference type="InterPro" id="IPR050922">
    <property type="entry name" value="LytR/CpsA/Psr_CW_biosynth"/>
</dbReference>
<reference evidence="5" key="1">
    <citation type="submission" date="2017-05" db="EMBL/GenBank/DDBJ databases">
        <authorList>
            <person name="Kirkegaard R."/>
            <person name="Mcilroy J S."/>
        </authorList>
    </citation>
    <scope>NUCLEOTIDE SEQUENCE [LARGE SCALE GENOMIC DNA]</scope>
</reference>
<dbReference type="RefSeq" id="WP_087862069.1">
    <property type="nucleotide sequence ID" value="NZ_LT859958.1"/>
</dbReference>
<keyword evidence="5" id="KW-1185">Reference proteome</keyword>
<accession>A0A1Y6K3B2</accession>
<gene>
    <name evidence="4" type="ORF">CFX1CAM_1137</name>
</gene>
<keyword evidence="2" id="KW-1133">Transmembrane helix</keyword>
<evidence type="ECO:0000313" key="5">
    <source>
        <dbReference type="Proteomes" id="UP000195514"/>
    </source>
</evidence>
<dbReference type="AlphaFoldDB" id="A0A1Y6K3B2"/>
<evidence type="ECO:0000313" key="4">
    <source>
        <dbReference type="EMBL" id="SMX54202.1"/>
    </source>
</evidence>
<comment type="similarity">
    <text evidence="1">Belongs to the LytR/CpsA/Psr (LCP) family.</text>
</comment>
<dbReference type="PANTHER" id="PTHR33392">
    <property type="entry name" value="POLYISOPRENYL-TEICHOIC ACID--PEPTIDOGLYCAN TEICHOIC ACID TRANSFERASE TAGU"/>
    <property type="match status" value="1"/>
</dbReference>
<evidence type="ECO:0000256" key="2">
    <source>
        <dbReference type="SAM" id="Phobius"/>
    </source>
</evidence>
<sequence length="375" mass="41875">MKNNANFHTEDELISQKKKRRLKITLGVLGGIIFVFVIFYFSWARPKLREPISEPLTLPLVTLSAPDSPEVEQVAQSPEVQYPPVLPEAPVFHQPTHAPQAKPVCGKDTEWIVLMVGIDYRGDGYLYGLADSIRLIRIDFVNMTVNMVALPRDLIVEAPEGRFTAPDPFKINQAYLFGTPGMGHYLGSGLGAGALSEVIYFNFGIPVDHYGVINFATLINFIDAIDGVEIDLSSPVAGGYFGDFPSGTQTLNGERALALSMIREGYSDAFRVRNQTMIMRAALNKLIKPAYWLQVPVLLNEFGNSFLTDLSIEELTNLSVCFLRNFSRENLKTFEAPEGLLTGSSAFIPTLNNNAFVYLWDERFLDWMHNALLQE</sequence>
<dbReference type="NCBIfam" id="TIGR00350">
    <property type="entry name" value="lytR_cpsA_psr"/>
    <property type="match status" value="1"/>
</dbReference>
<dbReference type="Pfam" id="PF03816">
    <property type="entry name" value="LytR_cpsA_psr"/>
    <property type="match status" value="1"/>
</dbReference>